<proteinExistence type="predicted"/>
<evidence type="ECO:0000313" key="3">
    <source>
        <dbReference type="Proteomes" id="UP000484885"/>
    </source>
</evidence>
<sequence>MNARSPTSPAELADRTVQLVAYSMFAIALVFCLSVAEFFVSESIASVIDIAVKVLGIAILGLMALLFFAKIRPMSASQRRQHLVEDGFLQTAFRKAMANSWMVSFLVLVLLQALDNLVLERLPSMPLEITIKAVLALMLLLFSIFFLFYTRSSSDE</sequence>
<keyword evidence="3" id="KW-1185">Reference proteome</keyword>
<dbReference type="EMBL" id="JAAGSC010000031">
    <property type="protein sequence ID" value="NDY94767.1"/>
    <property type="molecule type" value="Genomic_DNA"/>
</dbReference>
<feature type="transmembrane region" description="Helical" evidence="1">
    <location>
        <begin position="129"/>
        <end position="149"/>
    </location>
</feature>
<keyword evidence="1" id="KW-1133">Transmembrane helix</keyword>
<keyword evidence="1" id="KW-0812">Transmembrane</keyword>
<name>A0A845UTA2_9GAMM</name>
<dbReference type="AlphaFoldDB" id="A0A845UTA2"/>
<keyword evidence="1" id="KW-0472">Membrane</keyword>
<organism evidence="2 3">
    <name type="scientific">Wenzhouxiangella limi</name>
    <dbReference type="NCBI Taxonomy" id="2707351"/>
    <lineage>
        <taxon>Bacteria</taxon>
        <taxon>Pseudomonadati</taxon>
        <taxon>Pseudomonadota</taxon>
        <taxon>Gammaproteobacteria</taxon>
        <taxon>Chromatiales</taxon>
        <taxon>Wenzhouxiangellaceae</taxon>
        <taxon>Wenzhouxiangella</taxon>
    </lineage>
</organism>
<dbReference type="RefSeq" id="WP_164210151.1">
    <property type="nucleotide sequence ID" value="NZ_JAAGSC010000031.1"/>
</dbReference>
<feature type="transmembrane region" description="Helical" evidence="1">
    <location>
        <begin position="96"/>
        <end position="114"/>
    </location>
</feature>
<evidence type="ECO:0000313" key="2">
    <source>
        <dbReference type="EMBL" id="NDY94767.1"/>
    </source>
</evidence>
<gene>
    <name evidence="2" type="ORF">G3I74_03380</name>
</gene>
<protein>
    <submittedName>
        <fullName evidence="2">Uncharacterized protein</fullName>
    </submittedName>
</protein>
<dbReference type="Proteomes" id="UP000484885">
    <property type="component" value="Unassembled WGS sequence"/>
</dbReference>
<feature type="transmembrane region" description="Helical" evidence="1">
    <location>
        <begin position="20"/>
        <end position="40"/>
    </location>
</feature>
<reference evidence="2 3" key="1">
    <citation type="submission" date="2020-02" db="EMBL/GenBank/DDBJ databases">
        <authorList>
            <person name="Zhang X.-Y."/>
        </authorList>
    </citation>
    <scope>NUCLEOTIDE SEQUENCE [LARGE SCALE GENOMIC DNA]</scope>
    <source>
        <strain evidence="2 3">C33</strain>
    </source>
</reference>
<evidence type="ECO:0000256" key="1">
    <source>
        <dbReference type="SAM" id="Phobius"/>
    </source>
</evidence>
<accession>A0A845UTA2</accession>
<comment type="caution">
    <text evidence="2">The sequence shown here is derived from an EMBL/GenBank/DDBJ whole genome shotgun (WGS) entry which is preliminary data.</text>
</comment>
<feature type="transmembrane region" description="Helical" evidence="1">
    <location>
        <begin position="46"/>
        <end position="69"/>
    </location>
</feature>